<dbReference type="Proteomes" id="UP001221142">
    <property type="component" value="Unassembled WGS sequence"/>
</dbReference>
<organism evidence="2 3">
    <name type="scientific">Roridomyces roridus</name>
    <dbReference type="NCBI Taxonomy" id="1738132"/>
    <lineage>
        <taxon>Eukaryota</taxon>
        <taxon>Fungi</taxon>
        <taxon>Dikarya</taxon>
        <taxon>Basidiomycota</taxon>
        <taxon>Agaricomycotina</taxon>
        <taxon>Agaricomycetes</taxon>
        <taxon>Agaricomycetidae</taxon>
        <taxon>Agaricales</taxon>
        <taxon>Marasmiineae</taxon>
        <taxon>Mycenaceae</taxon>
        <taxon>Roridomyces</taxon>
    </lineage>
</organism>
<comment type="caution">
    <text evidence="2">The sequence shown here is derived from an EMBL/GenBank/DDBJ whole genome shotgun (WGS) entry which is preliminary data.</text>
</comment>
<feature type="chain" id="PRO_5042103206" evidence="1">
    <location>
        <begin position="23"/>
        <end position="271"/>
    </location>
</feature>
<dbReference type="EMBL" id="JARKIF010000011">
    <property type="protein sequence ID" value="KAJ7627330.1"/>
    <property type="molecule type" value="Genomic_DNA"/>
</dbReference>
<reference evidence="2" key="1">
    <citation type="submission" date="2023-03" db="EMBL/GenBank/DDBJ databases">
        <title>Massive genome expansion in bonnet fungi (Mycena s.s.) driven by repeated elements and novel gene families across ecological guilds.</title>
        <authorList>
            <consortium name="Lawrence Berkeley National Laboratory"/>
            <person name="Harder C.B."/>
            <person name="Miyauchi S."/>
            <person name="Viragh M."/>
            <person name="Kuo A."/>
            <person name="Thoen E."/>
            <person name="Andreopoulos B."/>
            <person name="Lu D."/>
            <person name="Skrede I."/>
            <person name="Drula E."/>
            <person name="Henrissat B."/>
            <person name="Morin E."/>
            <person name="Kohler A."/>
            <person name="Barry K."/>
            <person name="LaButti K."/>
            <person name="Morin E."/>
            <person name="Salamov A."/>
            <person name="Lipzen A."/>
            <person name="Mereny Z."/>
            <person name="Hegedus B."/>
            <person name="Baldrian P."/>
            <person name="Stursova M."/>
            <person name="Weitz H."/>
            <person name="Taylor A."/>
            <person name="Grigoriev I.V."/>
            <person name="Nagy L.G."/>
            <person name="Martin F."/>
            <person name="Kauserud H."/>
        </authorList>
    </citation>
    <scope>NUCLEOTIDE SEQUENCE</scope>
    <source>
        <strain evidence="2">9284</strain>
    </source>
</reference>
<accession>A0AAD7BR53</accession>
<evidence type="ECO:0000313" key="2">
    <source>
        <dbReference type="EMBL" id="KAJ7627330.1"/>
    </source>
</evidence>
<name>A0AAD7BR53_9AGAR</name>
<evidence type="ECO:0000313" key="3">
    <source>
        <dbReference type="Proteomes" id="UP001221142"/>
    </source>
</evidence>
<keyword evidence="1" id="KW-0732">Signal</keyword>
<gene>
    <name evidence="2" type="ORF">FB45DRAFT_1082594</name>
</gene>
<protein>
    <submittedName>
        <fullName evidence="2">Uncharacterized protein</fullName>
    </submittedName>
</protein>
<feature type="signal peptide" evidence="1">
    <location>
        <begin position="1"/>
        <end position="22"/>
    </location>
</feature>
<sequence>MHSLLFLSFVPSTLVIITPVLGHGFRLPNYKTNAQRLLSGAPLPRLKRLFGSPASHAPRSVPSGTVFPVDTAESTQTGILGPFATNGSFLGFYRMPGSPLASILGTQSQTPARRSIYPGTYTFTTPSIPGGLFEIQLAQSPAYRLTGIGWSAALTLGPGRGAWVKLIISGVSMPADAPPYINMYETTIYTIDDNTGEVTAHWVNPGTTASIPTTFMWSPARTALVFTADTAAARDDFVTDAGQISAGTALGEDALPVTLYFGGLADWAEYY</sequence>
<proteinExistence type="predicted"/>
<dbReference type="AlphaFoldDB" id="A0AAD7BR53"/>
<evidence type="ECO:0000256" key="1">
    <source>
        <dbReference type="SAM" id="SignalP"/>
    </source>
</evidence>
<keyword evidence="3" id="KW-1185">Reference proteome</keyword>